<dbReference type="EMBL" id="OX459125">
    <property type="protein sequence ID" value="CAI9116274.1"/>
    <property type="molecule type" value="Genomic_DNA"/>
</dbReference>
<keyword evidence="2" id="KW-0052">Apoplast</keyword>
<dbReference type="PANTHER" id="PTHR31279">
    <property type="entry name" value="PROTEIN EXORDIUM-LIKE 5"/>
    <property type="match status" value="1"/>
</dbReference>
<organism evidence="6 7">
    <name type="scientific">Oldenlandia corymbosa var. corymbosa</name>
    <dbReference type="NCBI Taxonomy" id="529605"/>
    <lineage>
        <taxon>Eukaryota</taxon>
        <taxon>Viridiplantae</taxon>
        <taxon>Streptophyta</taxon>
        <taxon>Embryophyta</taxon>
        <taxon>Tracheophyta</taxon>
        <taxon>Spermatophyta</taxon>
        <taxon>Magnoliopsida</taxon>
        <taxon>eudicotyledons</taxon>
        <taxon>Gunneridae</taxon>
        <taxon>Pentapetalae</taxon>
        <taxon>asterids</taxon>
        <taxon>lamiids</taxon>
        <taxon>Gentianales</taxon>
        <taxon>Rubiaceae</taxon>
        <taxon>Rubioideae</taxon>
        <taxon>Spermacoceae</taxon>
        <taxon>Hedyotis-Oldenlandia complex</taxon>
        <taxon>Oldenlandia</taxon>
    </lineage>
</organism>
<name>A0AAV1E999_OLDCO</name>
<reference evidence="6" key="1">
    <citation type="submission" date="2023-03" db="EMBL/GenBank/DDBJ databases">
        <authorList>
            <person name="Julca I."/>
        </authorList>
    </citation>
    <scope>NUCLEOTIDE SEQUENCE</scope>
</reference>
<comment type="similarity">
    <text evidence="5">Belongs to the EXORDIUM family.</text>
</comment>
<accession>A0AAV1E999</accession>
<evidence type="ECO:0000256" key="4">
    <source>
        <dbReference type="ARBA" id="ARBA00022729"/>
    </source>
</evidence>
<comment type="subcellular location">
    <subcellularLocation>
        <location evidence="1">Secreted</location>
        <location evidence="1">Extracellular space</location>
        <location evidence="1">Apoplast</location>
    </subcellularLocation>
</comment>
<dbReference type="Pfam" id="PF04674">
    <property type="entry name" value="Phi_1"/>
    <property type="match status" value="1"/>
</dbReference>
<dbReference type="InterPro" id="IPR006766">
    <property type="entry name" value="EXORDIUM-like"/>
</dbReference>
<gene>
    <name evidence="6" type="ORF">OLC1_LOCUS22620</name>
</gene>
<dbReference type="GO" id="GO:0048046">
    <property type="term" value="C:apoplast"/>
    <property type="evidence" value="ECO:0007669"/>
    <property type="project" value="UniProtKB-SubCell"/>
</dbReference>
<keyword evidence="3" id="KW-0964">Secreted</keyword>
<evidence type="ECO:0000256" key="5">
    <source>
        <dbReference type="ARBA" id="ARBA00023591"/>
    </source>
</evidence>
<evidence type="ECO:0000256" key="2">
    <source>
        <dbReference type="ARBA" id="ARBA00022523"/>
    </source>
</evidence>
<dbReference type="PANTHER" id="PTHR31279:SF54">
    <property type="entry name" value="PROTEIN EXORDIUM-RELATED"/>
    <property type="match status" value="1"/>
</dbReference>
<evidence type="ECO:0000313" key="7">
    <source>
        <dbReference type="Proteomes" id="UP001161247"/>
    </source>
</evidence>
<dbReference type="AlphaFoldDB" id="A0AAV1E999"/>
<protein>
    <submittedName>
        <fullName evidence="6">OLC1v1017372C1</fullName>
    </submittedName>
</protein>
<evidence type="ECO:0000313" key="6">
    <source>
        <dbReference type="EMBL" id="CAI9116274.1"/>
    </source>
</evidence>
<keyword evidence="7" id="KW-1185">Reference proteome</keyword>
<evidence type="ECO:0000256" key="3">
    <source>
        <dbReference type="ARBA" id="ARBA00022525"/>
    </source>
</evidence>
<dbReference type="Proteomes" id="UP001161247">
    <property type="component" value="Chromosome 8"/>
</dbReference>
<keyword evidence="4" id="KW-0732">Signal</keyword>
<proteinExistence type="inferred from homology"/>
<evidence type="ECO:0000256" key="1">
    <source>
        <dbReference type="ARBA" id="ARBA00004271"/>
    </source>
</evidence>
<sequence length="377" mass="40902">MNGPTLKNSFSFFTINTHFLITIFHHHPDFYLNLPSQSSPDIYIALPKNIKMATFASISSSNFVFKLFLLVSLINVSLASRMLLSETSTQSPKDQFQLLEYHNGALLTGKTSVNLIWYGKFKPSQRAIVADFISSLSSSSSNTQAPPSVASWWKTTEKYYRLANSKKPSSLSLNLGKQILDENYSLGKSLSQKQIVQLASKGEQRNAINIVLTASDVTFDGFCRNKCGFHGSSRGAVIKGKTYKFAYIVVGNSETQCPGYCAWPFHQPQYGPQTPPLIAPNNDVGMDGVVINLASLMAGTATNPFGNGYYQGPAEAPLEASSACPGVYAKGAYPGYPGDLLVDPTTGASYNAHGTNGRKFVLPAFYDPSTTSCSTLV</sequence>